<dbReference type="InterPro" id="IPR036278">
    <property type="entry name" value="Sialidase_sf"/>
</dbReference>
<protein>
    <submittedName>
        <fullName evidence="3">Exo-alpha-sialidase</fullName>
    </submittedName>
</protein>
<dbReference type="EMBL" id="CP043930">
    <property type="protein sequence ID" value="QGQ26562.1"/>
    <property type="molecule type" value="Genomic_DNA"/>
</dbReference>
<keyword evidence="4" id="KW-1185">Reference proteome</keyword>
<dbReference type="SUPFAM" id="SSF50939">
    <property type="entry name" value="Sialidases"/>
    <property type="match status" value="1"/>
</dbReference>
<organism evidence="3 4">
    <name type="scientific">Gimesia benthica</name>
    <dbReference type="NCBI Taxonomy" id="2608982"/>
    <lineage>
        <taxon>Bacteria</taxon>
        <taxon>Pseudomonadati</taxon>
        <taxon>Planctomycetota</taxon>
        <taxon>Planctomycetia</taxon>
        <taxon>Planctomycetales</taxon>
        <taxon>Planctomycetaceae</taxon>
        <taxon>Gimesia</taxon>
    </lineage>
</organism>
<dbReference type="CDD" id="cd15482">
    <property type="entry name" value="Sialidase_non-viral"/>
    <property type="match status" value="1"/>
</dbReference>
<feature type="signal peptide" evidence="1">
    <location>
        <begin position="1"/>
        <end position="24"/>
    </location>
</feature>
<sequence>MMRHRLLFTLIVLTFWFSTNISKSAEPAAEPEIVKQVVAVKNVCAWPNLTLLPDGTIIVIFHNQPSHGQQEGDIDCWASPDGISWEKRSTITRHEPGTVRMNHAAGVAHNGDLVVLCSGWTNHKQPERPKQAPFRDDIMLNWVLRSQDGGRTWEQRDAFPAAEPGWSEYIPFGDIWAGSDGALHVSCYQGKFKDPTQSTRTSGWRSWHFRSEDDGWTWQPVSIIGDRHNETDLFRLGDNKWLAAARVDKMELIRSDDNGTTWQKPLPVTERNEINGHLLRLKDGRLLLSYGVRVNGKRGVCAKLSSDEGQTWSSPLRLAHTADGGDCGYPSSVQKENGDIVTAWYSNNSPLHQGYHLGVTVWKVPAGQVK</sequence>
<accession>A0A6I6ALS1</accession>
<gene>
    <name evidence="3" type="ORF">F1728_29515</name>
</gene>
<evidence type="ECO:0000313" key="4">
    <source>
        <dbReference type="Proteomes" id="UP000427281"/>
    </source>
</evidence>
<evidence type="ECO:0000259" key="2">
    <source>
        <dbReference type="Pfam" id="PF13088"/>
    </source>
</evidence>
<dbReference type="AlphaFoldDB" id="A0A6I6ALS1"/>
<dbReference type="InterPro" id="IPR011040">
    <property type="entry name" value="Sialidase"/>
</dbReference>
<dbReference type="RefSeq" id="WP_155367024.1">
    <property type="nucleotide sequence ID" value="NZ_CP043930.1"/>
</dbReference>
<dbReference type="Pfam" id="PF13088">
    <property type="entry name" value="BNR_2"/>
    <property type="match status" value="1"/>
</dbReference>
<dbReference type="Proteomes" id="UP000427281">
    <property type="component" value="Chromosome"/>
</dbReference>
<evidence type="ECO:0000256" key="1">
    <source>
        <dbReference type="SAM" id="SignalP"/>
    </source>
</evidence>
<feature type="domain" description="Sialidase" evidence="2">
    <location>
        <begin position="69"/>
        <end position="340"/>
    </location>
</feature>
<dbReference type="Gene3D" id="2.120.10.10">
    <property type="match status" value="1"/>
</dbReference>
<feature type="chain" id="PRO_5026326744" evidence="1">
    <location>
        <begin position="25"/>
        <end position="370"/>
    </location>
</feature>
<dbReference type="PANTHER" id="PTHR43752:SF2">
    <property type="entry name" value="BNR_ASP-BOX REPEAT FAMILY PROTEIN"/>
    <property type="match status" value="1"/>
</dbReference>
<evidence type="ECO:0000313" key="3">
    <source>
        <dbReference type="EMBL" id="QGQ26562.1"/>
    </source>
</evidence>
<reference evidence="3 4" key="1">
    <citation type="submission" date="2019-09" db="EMBL/GenBank/DDBJ databases">
        <title>Gimesia benthica sp. nov., a novel bacterium isolated from deep-sea water of the Northwest Indian Ocean.</title>
        <authorList>
            <person name="Dai X."/>
        </authorList>
    </citation>
    <scope>NUCLEOTIDE SEQUENCE [LARGE SCALE GENOMIC DNA]</scope>
    <source>
        <strain evidence="3 4">E7</strain>
    </source>
</reference>
<dbReference type="PANTHER" id="PTHR43752">
    <property type="entry name" value="BNR/ASP-BOX REPEAT FAMILY PROTEIN"/>
    <property type="match status" value="1"/>
</dbReference>
<proteinExistence type="predicted"/>
<keyword evidence="1" id="KW-0732">Signal</keyword>
<dbReference type="KEGG" id="gim:F1728_29515"/>
<name>A0A6I6ALS1_9PLAN</name>